<feature type="region of interest" description="Disordered" evidence="6">
    <location>
        <begin position="364"/>
        <end position="415"/>
    </location>
</feature>
<dbReference type="PANTHER" id="PTHR10073">
    <property type="entry name" value="DNA MISMATCH REPAIR PROTEIN MLH, PMS, MUTL"/>
    <property type="match status" value="1"/>
</dbReference>
<keyword evidence="9" id="KW-0378">Hydrolase</keyword>
<dbReference type="InterPro" id="IPR037198">
    <property type="entry name" value="MutL_C_sf"/>
</dbReference>
<reference evidence="9 10" key="1">
    <citation type="submission" date="2019-07" db="EMBL/GenBank/DDBJ databases">
        <authorList>
            <person name="Yang M."/>
            <person name="Zhao D."/>
            <person name="Xiang H."/>
        </authorList>
    </citation>
    <scope>NUCLEOTIDE SEQUENCE [LARGE SCALE GENOMIC DNA]</scope>
    <source>
        <strain evidence="9 10">IM1326</strain>
    </source>
</reference>
<dbReference type="Pfam" id="PF01119">
    <property type="entry name" value="DNA_mis_repair"/>
    <property type="match status" value="1"/>
</dbReference>
<dbReference type="Pfam" id="PF13589">
    <property type="entry name" value="HATPase_c_3"/>
    <property type="match status" value="1"/>
</dbReference>
<dbReference type="InterPro" id="IPR020667">
    <property type="entry name" value="DNA_mismatch_repair_MutL"/>
</dbReference>
<dbReference type="FunFam" id="3.30.565.10:FF:000003">
    <property type="entry name" value="DNA mismatch repair endonuclease MutL"/>
    <property type="match status" value="1"/>
</dbReference>
<evidence type="ECO:0000256" key="4">
    <source>
        <dbReference type="ARBA" id="ARBA00023204"/>
    </source>
</evidence>
<dbReference type="PROSITE" id="PS00058">
    <property type="entry name" value="DNA_MISMATCH_REPAIR_1"/>
    <property type="match status" value="1"/>
</dbReference>
<keyword evidence="9" id="KW-0255">Endonuclease</keyword>
<dbReference type="InterPro" id="IPR014762">
    <property type="entry name" value="DNA_mismatch_repair_CS"/>
</dbReference>
<dbReference type="SUPFAM" id="SSF118116">
    <property type="entry name" value="DNA mismatch repair protein MutL"/>
    <property type="match status" value="1"/>
</dbReference>
<gene>
    <name evidence="5 9" type="primary">mutL</name>
    <name evidence="9" type="ORF">FM042_08660</name>
</gene>
<dbReference type="Gene3D" id="3.30.565.10">
    <property type="entry name" value="Histidine kinase-like ATPase, C-terminal domain"/>
    <property type="match status" value="1"/>
</dbReference>
<keyword evidence="10" id="KW-1185">Reference proteome</keyword>
<dbReference type="InterPro" id="IPR042121">
    <property type="entry name" value="MutL_C_regsub"/>
</dbReference>
<dbReference type="GO" id="GO:0032300">
    <property type="term" value="C:mismatch repair complex"/>
    <property type="evidence" value="ECO:0007669"/>
    <property type="project" value="InterPro"/>
</dbReference>
<dbReference type="Pfam" id="PF08676">
    <property type="entry name" value="MutL_C"/>
    <property type="match status" value="1"/>
</dbReference>
<keyword evidence="3 5" id="KW-0227">DNA damage</keyword>
<evidence type="ECO:0000259" key="8">
    <source>
        <dbReference type="SMART" id="SM01340"/>
    </source>
</evidence>
<keyword evidence="9" id="KW-0540">Nuclease</keyword>
<dbReference type="CDD" id="cd03482">
    <property type="entry name" value="MutL_Trans_MutL"/>
    <property type="match status" value="1"/>
</dbReference>
<dbReference type="InterPro" id="IPR014790">
    <property type="entry name" value="MutL_C"/>
</dbReference>
<dbReference type="NCBIfam" id="TIGR00585">
    <property type="entry name" value="mutl"/>
    <property type="match status" value="1"/>
</dbReference>
<accession>A0A552X1W3</accession>
<dbReference type="Gene3D" id="3.30.230.10">
    <property type="match status" value="1"/>
</dbReference>
<dbReference type="Proteomes" id="UP000320359">
    <property type="component" value="Unassembled WGS sequence"/>
</dbReference>
<dbReference type="GO" id="GO:0140664">
    <property type="term" value="F:ATP-dependent DNA damage sensor activity"/>
    <property type="evidence" value="ECO:0007669"/>
    <property type="project" value="InterPro"/>
</dbReference>
<dbReference type="SMART" id="SM00853">
    <property type="entry name" value="MutL_C"/>
    <property type="match status" value="1"/>
</dbReference>
<keyword evidence="4 5" id="KW-0234">DNA repair</keyword>
<comment type="caution">
    <text evidence="9">The sequence shown here is derived from an EMBL/GenBank/DDBJ whole genome shotgun (WGS) entry which is preliminary data.</text>
</comment>
<evidence type="ECO:0000256" key="3">
    <source>
        <dbReference type="ARBA" id="ARBA00022763"/>
    </source>
</evidence>
<dbReference type="InterPro" id="IPR013507">
    <property type="entry name" value="DNA_mismatch_S5_2-like"/>
</dbReference>
<comment type="similarity">
    <text evidence="1 5">Belongs to the DNA mismatch repair MutL/HexB family.</text>
</comment>
<dbReference type="InterPro" id="IPR020568">
    <property type="entry name" value="Ribosomal_Su5_D2-typ_SF"/>
</dbReference>
<proteinExistence type="inferred from homology"/>
<feature type="compositionally biased region" description="Basic and acidic residues" evidence="6">
    <location>
        <begin position="365"/>
        <end position="380"/>
    </location>
</feature>
<dbReference type="InterPro" id="IPR036890">
    <property type="entry name" value="HATPase_C_sf"/>
</dbReference>
<dbReference type="GO" id="GO:0005524">
    <property type="term" value="F:ATP binding"/>
    <property type="evidence" value="ECO:0007669"/>
    <property type="project" value="InterPro"/>
</dbReference>
<dbReference type="InterPro" id="IPR014721">
    <property type="entry name" value="Ribsml_uS5_D2-typ_fold_subgr"/>
</dbReference>
<evidence type="ECO:0000256" key="5">
    <source>
        <dbReference type="HAMAP-Rule" id="MF_00149"/>
    </source>
</evidence>
<feature type="domain" description="DNA mismatch repair protein S5" evidence="8">
    <location>
        <begin position="213"/>
        <end position="331"/>
    </location>
</feature>
<dbReference type="NCBIfam" id="NF000948">
    <property type="entry name" value="PRK00095.1-1"/>
    <property type="match status" value="1"/>
</dbReference>
<dbReference type="SUPFAM" id="SSF54211">
    <property type="entry name" value="Ribosomal protein S5 domain 2-like"/>
    <property type="match status" value="1"/>
</dbReference>
<dbReference type="AlphaFoldDB" id="A0A552X1W3"/>
<dbReference type="PANTHER" id="PTHR10073:SF12">
    <property type="entry name" value="DNA MISMATCH REPAIR PROTEIN MLH1"/>
    <property type="match status" value="1"/>
</dbReference>
<evidence type="ECO:0000256" key="6">
    <source>
        <dbReference type="SAM" id="MobiDB-lite"/>
    </source>
</evidence>
<dbReference type="GO" id="GO:0016887">
    <property type="term" value="F:ATP hydrolysis activity"/>
    <property type="evidence" value="ECO:0007669"/>
    <property type="project" value="InterPro"/>
</dbReference>
<evidence type="ECO:0000256" key="2">
    <source>
        <dbReference type="ARBA" id="ARBA00021975"/>
    </source>
</evidence>
<organism evidence="9 10">
    <name type="scientific">Aliidiomarina halalkaliphila</name>
    <dbReference type="NCBI Taxonomy" id="2593535"/>
    <lineage>
        <taxon>Bacteria</taxon>
        <taxon>Pseudomonadati</taxon>
        <taxon>Pseudomonadota</taxon>
        <taxon>Gammaproteobacteria</taxon>
        <taxon>Alteromonadales</taxon>
        <taxon>Idiomarinaceae</taxon>
        <taxon>Aliidiomarina</taxon>
    </lineage>
</organism>
<dbReference type="InterPro" id="IPR038973">
    <property type="entry name" value="MutL/Mlh/Pms-like"/>
</dbReference>
<dbReference type="EMBL" id="VJWL01000002">
    <property type="protein sequence ID" value="TRW49040.1"/>
    <property type="molecule type" value="Genomic_DNA"/>
</dbReference>
<dbReference type="GO" id="GO:0030983">
    <property type="term" value="F:mismatched DNA binding"/>
    <property type="evidence" value="ECO:0007669"/>
    <property type="project" value="InterPro"/>
</dbReference>
<dbReference type="SUPFAM" id="SSF55874">
    <property type="entry name" value="ATPase domain of HSP90 chaperone/DNA topoisomerase II/histidine kinase"/>
    <property type="match status" value="1"/>
</dbReference>
<protein>
    <recommendedName>
        <fullName evidence="2 5">DNA mismatch repair protein MutL</fullName>
    </recommendedName>
</protein>
<feature type="domain" description="MutL C-terminal dimerisation" evidence="7">
    <location>
        <begin position="437"/>
        <end position="581"/>
    </location>
</feature>
<dbReference type="CDD" id="cd16926">
    <property type="entry name" value="HATPase_MutL-MLH-PMS-like"/>
    <property type="match status" value="1"/>
</dbReference>
<dbReference type="GO" id="GO:0004519">
    <property type="term" value="F:endonuclease activity"/>
    <property type="evidence" value="ECO:0007669"/>
    <property type="project" value="UniProtKB-KW"/>
</dbReference>
<dbReference type="Gene3D" id="3.30.1370.100">
    <property type="entry name" value="MutL, C-terminal domain, regulatory subdomain"/>
    <property type="match status" value="1"/>
</dbReference>
<dbReference type="OrthoDB" id="9763467at2"/>
<sequence>MPMPIQLLPPQLANQIAAGEVVERPASVVKELVENSLDAGATDIRIDIEKGGARRIRVRDNGCGIPKDELTLALSRHATSKIASLDDLEAILSLGFRGEALASISSVSRLRLTSRPQDNDEAWAAFCEGRDMAVALEPASHPVGSTVDVEDLFFNTPARRKFLRTEKTEFNHIDEVVRRIALARPDVTVVLSHNQQVLRQYHRMKDENHSGRLQQVAGRRFAEEAIYLDHHEEALSLRGWFSPPQACRHQNDIQYMYVNGRMMRDKLLNHAVRQAYGEALPDDRQPTFILYLNLPAHDVDVNVHPAKHEVRFHQARQVHDFVLGVLRNGIAQVLGTEGTESTGHSYQHGYGPQPDAVPQVTETMVKSEPKSQQRYSDPHSHVATPSPFFPMRRSTQPGTSQQRPAPRSASALDAQSAYQGMWPTTSAETNSVEHWRFIAIHADWFALLQADTRLGLLDSRRLQRQLLQQRLQAGLEVGLTGQPLLLPVALTDRTTVELLLEKQILLQELGILLRRSGRQSVQIEQVSSVLRHGNISEIVPALAAWLSERSLTCLRDMTEQQRTDLAAWLGKHAVLQAPSKVTFERLLREADDAKFDWRREIIELPWHDAIRDSGVSNESR</sequence>
<evidence type="ECO:0000313" key="9">
    <source>
        <dbReference type="EMBL" id="TRW49040.1"/>
    </source>
</evidence>
<evidence type="ECO:0000313" key="10">
    <source>
        <dbReference type="Proteomes" id="UP000320359"/>
    </source>
</evidence>
<evidence type="ECO:0000256" key="1">
    <source>
        <dbReference type="ARBA" id="ARBA00006082"/>
    </source>
</evidence>
<dbReference type="InterPro" id="IPR002099">
    <property type="entry name" value="MutL/Mlh/PMS"/>
</dbReference>
<comment type="function">
    <text evidence="5">This protein is involved in the repair of mismatches in DNA. It is required for dam-dependent methyl-directed DNA mismatch repair. May act as a 'molecular matchmaker', a protein that promotes the formation of a stable complex between two or more DNA-binding proteins in an ATP-dependent manner without itself being part of a final effector complex.</text>
</comment>
<dbReference type="HAMAP" id="MF_00149">
    <property type="entry name" value="DNA_mis_repair"/>
    <property type="match status" value="1"/>
</dbReference>
<feature type="compositionally biased region" description="Polar residues" evidence="6">
    <location>
        <begin position="393"/>
        <end position="403"/>
    </location>
</feature>
<name>A0A552X1W3_9GAMM</name>
<dbReference type="GO" id="GO:0006298">
    <property type="term" value="P:mismatch repair"/>
    <property type="evidence" value="ECO:0007669"/>
    <property type="project" value="UniProtKB-UniRule"/>
</dbReference>
<dbReference type="SMART" id="SM01340">
    <property type="entry name" value="DNA_mis_repair"/>
    <property type="match status" value="1"/>
</dbReference>
<evidence type="ECO:0000259" key="7">
    <source>
        <dbReference type="SMART" id="SM00853"/>
    </source>
</evidence>